<keyword evidence="1" id="KW-1133">Transmembrane helix</keyword>
<evidence type="ECO:0000256" key="1">
    <source>
        <dbReference type="SAM" id="Phobius"/>
    </source>
</evidence>
<accession>A0ABT6BZ57</accession>
<feature type="transmembrane region" description="Helical" evidence="1">
    <location>
        <begin position="92"/>
        <end position="111"/>
    </location>
</feature>
<dbReference type="Proteomes" id="UP001152308">
    <property type="component" value="Unassembled WGS sequence"/>
</dbReference>
<reference evidence="2" key="2">
    <citation type="submission" date="2022-01" db="EMBL/GenBank/DDBJ databases">
        <authorList>
            <person name="Sanchez-Suarez J."/>
            <person name="Villamil L."/>
            <person name="Diaz L.E."/>
        </authorList>
    </citation>
    <scope>NUCLEOTIDE SEQUENCE</scope>
    <source>
        <strain evidence="2">EUFUS-Z928</strain>
    </source>
</reference>
<proteinExistence type="predicted"/>
<name>A0ABT6BZ57_9ACTN</name>
<dbReference type="EMBL" id="JAKJLQ010000022">
    <property type="protein sequence ID" value="MDF6103364.1"/>
    <property type="molecule type" value="Genomic_DNA"/>
</dbReference>
<feature type="transmembrane region" description="Helical" evidence="1">
    <location>
        <begin position="64"/>
        <end position="85"/>
    </location>
</feature>
<comment type="caution">
    <text evidence="2">The sequence shown here is derived from an EMBL/GenBank/DDBJ whole genome shotgun (WGS) entry which is preliminary data.</text>
</comment>
<sequence>MVATFAVSRAGKAQVVAAAIIGFVVGMFVVIPLAHLTRSWLGLSEPTAAPLDAPVDRPLIATYWVPWLLAWAVLLLPGIAVMLPARTRWAGWAYSLAAGVTAGVIALLGAWTDWGLG</sequence>
<feature type="transmembrane region" description="Helical" evidence="1">
    <location>
        <begin position="15"/>
        <end position="36"/>
    </location>
</feature>
<evidence type="ECO:0000313" key="3">
    <source>
        <dbReference type="Proteomes" id="UP001152308"/>
    </source>
</evidence>
<keyword evidence="3" id="KW-1185">Reference proteome</keyword>
<reference evidence="2" key="1">
    <citation type="journal article" date="2022" name="Data Brief">
        <title>Draft genome sequence data of Gordonia hongkongensis strain EUFUS-Z928 isolated from the octocoral Eunicea fusca.</title>
        <authorList>
            <person name="Sanchez-Suarez J."/>
            <person name="Diaz L."/>
            <person name="Melo-Bolivar J."/>
            <person name="Villamil L."/>
        </authorList>
    </citation>
    <scope>NUCLEOTIDE SEQUENCE</scope>
    <source>
        <strain evidence="2">EUFUS-Z928</strain>
    </source>
</reference>
<keyword evidence="1" id="KW-0472">Membrane</keyword>
<organism evidence="2 3">
    <name type="scientific">Gordonia hongkongensis</name>
    <dbReference type="NCBI Taxonomy" id="1701090"/>
    <lineage>
        <taxon>Bacteria</taxon>
        <taxon>Bacillati</taxon>
        <taxon>Actinomycetota</taxon>
        <taxon>Actinomycetes</taxon>
        <taxon>Mycobacteriales</taxon>
        <taxon>Gordoniaceae</taxon>
        <taxon>Gordonia</taxon>
    </lineage>
</organism>
<keyword evidence="1" id="KW-0812">Transmembrane</keyword>
<gene>
    <name evidence="2" type="ORF">L2299_20165</name>
</gene>
<dbReference type="RefSeq" id="WP_055477306.1">
    <property type="nucleotide sequence ID" value="NZ_JAKJLQ010000022.1"/>
</dbReference>
<evidence type="ECO:0000313" key="2">
    <source>
        <dbReference type="EMBL" id="MDF6103364.1"/>
    </source>
</evidence>
<protein>
    <submittedName>
        <fullName evidence="2">Uncharacterized protein</fullName>
    </submittedName>
</protein>